<gene>
    <name evidence="15" type="primary">hisN</name>
    <name evidence="15" type="ORF">CDG81_03955</name>
    <name evidence="16" type="ORF">IL38_16995</name>
</gene>
<comment type="function">
    <text evidence="12">Catalyzes the dephosphorylation of histidinol-phosphate to histidinol, the direct precursor of histidine.</text>
</comment>
<evidence type="ECO:0000256" key="12">
    <source>
        <dbReference type="ARBA" id="ARBA00053547"/>
    </source>
</evidence>
<evidence type="ECO:0000256" key="10">
    <source>
        <dbReference type="ARBA" id="ARBA00023102"/>
    </source>
</evidence>
<keyword evidence="8" id="KW-0378">Hydrolase</keyword>
<comment type="pathway">
    <text evidence="3">Amino-acid biosynthesis; L-histidine biosynthesis; L-histidine from 5-phospho-alpha-D-ribose 1-diphosphate: step 8/9.</text>
</comment>
<dbReference type="GO" id="GO:0046854">
    <property type="term" value="P:phosphatidylinositol phosphate biosynthetic process"/>
    <property type="evidence" value="ECO:0007669"/>
    <property type="project" value="InterPro"/>
</dbReference>
<evidence type="ECO:0000256" key="6">
    <source>
        <dbReference type="ARBA" id="ARBA00022605"/>
    </source>
</evidence>
<dbReference type="OrthoDB" id="9772456at2"/>
<dbReference type="EMBL" id="CP022752">
    <property type="protein sequence ID" value="ASU77605.1"/>
    <property type="molecule type" value="Genomic_DNA"/>
</dbReference>
<keyword evidence="9 14" id="KW-0460">Magnesium</keyword>
<evidence type="ECO:0000313" key="16">
    <source>
        <dbReference type="EMBL" id="KGI80397.1"/>
    </source>
</evidence>
<dbReference type="EC" id="3.1.3.15" evidence="13"/>
<comment type="similarity">
    <text evidence="4">Belongs to the inositol monophosphatase superfamily.</text>
</comment>
<comment type="catalytic activity">
    <reaction evidence="11">
        <text>L-histidinol phosphate + H2O = L-histidinol + phosphate</text>
        <dbReference type="Rhea" id="RHEA:14465"/>
        <dbReference type="ChEBI" id="CHEBI:15377"/>
        <dbReference type="ChEBI" id="CHEBI:43474"/>
        <dbReference type="ChEBI" id="CHEBI:57699"/>
        <dbReference type="ChEBI" id="CHEBI:57980"/>
        <dbReference type="EC" id="3.1.3.15"/>
    </reaction>
</comment>
<dbReference type="NCBIfam" id="TIGR02067">
    <property type="entry name" value="his_9_HisN"/>
    <property type="match status" value="1"/>
</dbReference>
<dbReference type="eggNOG" id="COG0483">
    <property type="taxonomic scope" value="Bacteria"/>
</dbReference>
<keyword evidence="7 14" id="KW-0479">Metal-binding</keyword>
<feature type="binding site" evidence="14">
    <location>
        <position position="83"/>
    </location>
    <ligand>
        <name>Mg(2+)</name>
        <dbReference type="ChEBI" id="CHEBI:18420"/>
        <label>1</label>
        <note>catalytic</note>
    </ligand>
</feature>
<evidence type="ECO:0000256" key="5">
    <source>
        <dbReference type="ARBA" id="ARBA00021697"/>
    </source>
</evidence>
<evidence type="ECO:0000313" key="18">
    <source>
        <dbReference type="Proteomes" id="UP000215043"/>
    </source>
</evidence>
<dbReference type="GO" id="GO:0046872">
    <property type="term" value="F:metal ion binding"/>
    <property type="evidence" value="ECO:0007669"/>
    <property type="project" value="UniProtKB-KW"/>
</dbReference>
<evidence type="ECO:0000256" key="11">
    <source>
        <dbReference type="ARBA" id="ARBA00049158"/>
    </source>
</evidence>
<evidence type="ECO:0000256" key="8">
    <source>
        <dbReference type="ARBA" id="ARBA00022801"/>
    </source>
</evidence>
<evidence type="ECO:0000256" key="7">
    <source>
        <dbReference type="ARBA" id="ARBA00022723"/>
    </source>
</evidence>
<dbReference type="PRINTS" id="PR00377">
    <property type="entry name" value="IMPHPHTASES"/>
</dbReference>
<feature type="binding site" evidence="14">
    <location>
        <position position="86"/>
    </location>
    <ligand>
        <name>Mg(2+)</name>
        <dbReference type="ChEBI" id="CHEBI:18420"/>
        <label>1</label>
        <note>catalytic</note>
    </ligand>
</feature>
<evidence type="ECO:0000256" key="2">
    <source>
        <dbReference type="ARBA" id="ARBA00001946"/>
    </source>
</evidence>
<organism evidence="15 18">
    <name type="scientific">Actinopolyspora erythraea</name>
    <dbReference type="NCBI Taxonomy" id="414996"/>
    <lineage>
        <taxon>Bacteria</taxon>
        <taxon>Bacillati</taxon>
        <taxon>Actinomycetota</taxon>
        <taxon>Actinomycetes</taxon>
        <taxon>Actinopolysporales</taxon>
        <taxon>Actinopolysporaceae</taxon>
        <taxon>Actinopolyspora</taxon>
    </lineage>
</organism>
<evidence type="ECO:0000256" key="9">
    <source>
        <dbReference type="ARBA" id="ARBA00022842"/>
    </source>
</evidence>
<feature type="binding site" evidence="14">
    <location>
        <position position="68"/>
    </location>
    <ligand>
        <name>Mg(2+)</name>
        <dbReference type="ChEBI" id="CHEBI:18420"/>
        <label>1</label>
        <note>catalytic</note>
    </ligand>
</feature>
<dbReference type="Gene3D" id="3.40.190.80">
    <property type="match status" value="1"/>
</dbReference>
<dbReference type="PROSITE" id="PS00630">
    <property type="entry name" value="IMP_2"/>
    <property type="match status" value="1"/>
</dbReference>
<dbReference type="InterPro" id="IPR020583">
    <property type="entry name" value="Inositol_monoP_metal-BS"/>
</dbReference>
<dbReference type="UniPathway" id="UPA00031">
    <property type="reaction ID" value="UER00013"/>
</dbReference>
<dbReference type="KEGG" id="aey:CDG81_03955"/>
<reference evidence="15 18" key="2">
    <citation type="submission" date="2017-08" db="EMBL/GenBank/DDBJ databases">
        <title>The complete genome sequence of moderately halophilic actinomycete Actinopolyspora erythraea YIM 90600, the producer of novel erythromycin, novel actinopolysporins A-C and tubercidin.</title>
        <authorList>
            <person name="Yin M."/>
            <person name="Tang S."/>
        </authorList>
    </citation>
    <scope>NUCLEOTIDE SEQUENCE [LARGE SCALE GENOMIC DNA]</scope>
    <source>
        <strain evidence="15 18">YIM 90600</strain>
    </source>
</reference>
<dbReference type="PANTHER" id="PTHR20854">
    <property type="entry name" value="INOSITOL MONOPHOSPHATASE"/>
    <property type="match status" value="1"/>
</dbReference>
<dbReference type="Proteomes" id="UP000029737">
    <property type="component" value="Unassembled WGS sequence"/>
</dbReference>
<dbReference type="HOGENOM" id="CLU_044118_4_0_11"/>
<dbReference type="PROSITE" id="PS00629">
    <property type="entry name" value="IMP_1"/>
    <property type="match status" value="1"/>
</dbReference>
<evidence type="ECO:0000313" key="17">
    <source>
        <dbReference type="Proteomes" id="UP000029737"/>
    </source>
</evidence>
<dbReference type="InterPro" id="IPR020550">
    <property type="entry name" value="Inositol_monophosphatase_CS"/>
</dbReference>
<proteinExistence type="inferred from homology"/>
<keyword evidence="10" id="KW-0368">Histidine biosynthesis</keyword>
<dbReference type="RefSeq" id="WP_043575584.1">
    <property type="nucleotide sequence ID" value="NZ_CP022752.1"/>
</dbReference>
<dbReference type="FunFam" id="3.30.540.10:FF:000003">
    <property type="entry name" value="Inositol-1-monophosphatase"/>
    <property type="match status" value="1"/>
</dbReference>
<evidence type="ECO:0000256" key="3">
    <source>
        <dbReference type="ARBA" id="ARBA00004970"/>
    </source>
</evidence>
<accession>A0A099D3K5</accession>
<sequence>MSAVTDHELAQRLADRADEITTARFQAADLRTTSKPDRTPVTDADVAVEDAVRAELAEHRPDDVVVGEERGGSATTGRSWIIDPIDGTKNFLRGVPAWATLLALVENGTPVVGVISAPAMGRRWWAAAGEGAFRRVGAEGSAERISVSGVAELGDAYVSTTNLGSWTELGRREDYLRLVDSCWESRAFGDFWHHCLVAEGVIDLAAEPLGNPWDLAAAQLIVEEAGGGFTDLAGEPRFDGGNALSSNGALHRAALRALDG</sequence>
<dbReference type="Pfam" id="PF00459">
    <property type="entry name" value="Inositol_P"/>
    <property type="match status" value="1"/>
</dbReference>
<dbReference type="Gene3D" id="3.30.540.10">
    <property type="entry name" value="Fructose-1,6-Bisphosphatase, subunit A, domain 1"/>
    <property type="match status" value="1"/>
</dbReference>
<feature type="binding site" evidence="14">
    <location>
        <position position="214"/>
    </location>
    <ligand>
        <name>Mg(2+)</name>
        <dbReference type="ChEBI" id="CHEBI:18420"/>
        <label>1</label>
        <note>catalytic</note>
    </ligand>
</feature>
<dbReference type="PANTHER" id="PTHR20854:SF4">
    <property type="entry name" value="INOSITOL-1-MONOPHOSPHATASE-RELATED"/>
    <property type="match status" value="1"/>
</dbReference>
<dbReference type="InterPro" id="IPR011809">
    <property type="entry name" value="His_9_proposed"/>
</dbReference>
<evidence type="ECO:0000256" key="4">
    <source>
        <dbReference type="ARBA" id="ARBA00009759"/>
    </source>
</evidence>
<dbReference type="GO" id="GO:0000105">
    <property type="term" value="P:L-histidine biosynthetic process"/>
    <property type="evidence" value="ECO:0007669"/>
    <property type="project" value="UniProtKB-UniRule"/>
</dbReference>
<keyword evidence="17" id="KW-1185">Reference proteome</keyword>
<evidence type="ECO:0000256" key="13">
    <source>
        <dbReference type="NCBIfam" id="TIGR02067"/>
    </source>
</evidence>
<evidence type="ECO:0000256" key="1">
    <source>
        <dbReference type="ARBA" id="ARBA00001033"/>
    </source>
</evidence>
<protein>
    <recommendedName>
        <fullName evidence="5 13">Histidinol-phosphatase</fullName>
        <ecNumber evidence="13">3.1.3.15</ecNumber>
    </recommendedName>
</protein>
<keyword evidence="6" id="KW-0028">Amino-acid biosynthesis</keyword>
<dbReference type="GO" id="GO:0007165">
    <property type="term" value="P:signal transduction"/>
    <property type="evidence" value="ECO:0007669"/>
    <property type="project" value="TreeGrafter"/>
</dbReference>
<dbReference type="Proteomes" id="UP000215043">
    <property type="component" value="Chromosome"/>
</dbReference>
<evidence type="ECO:0000313" key="15">
    <source>
        <dbReference type="EMBL" id="ASU77605.1"/>
    </source>
</evidence>
<dbReference type="GO" id="GO:0006020">
    <property type="term" value="P:inositol metabolic process"/>
    <property type="evidence" value="ECO:0007669"/>
    <property type="project" value="TreeGrafter"/>
</dbReference>
<dbReference type="SUPFAM" id="SSF56655">
    <property type="entry name" value="Carbohydrate phosphatase"/>
    <property type="match status" value="1"/>
</dbReference>
<dbReference type="GO" id="GO:0008934">
    <property type="term" value="F:inositol monophosphate 1-phosphatase activity"/>
    <property type="evidence" value="ECO:0007669"/>
    <property type="project" value="TreeGrafter"/>
</dbReference>
<name>A0A099D3K5_9ACTN</name>
<dbReference type="EMBL" id="JPMV01000032">
    <property type="protein sequence ID" value="KGI80397.1"/>
    <property type="molecule type" value="Genomic_DNA"/>
</dbReference>
<comment type="catalytic activity">
    <reaction evidence="1">
        <text>a myo-inositol phosphate + H2O = myo-inositol + phosphate</text>
        <dbReference type="Rhea" id="RHEA:24056"/>
        <dbReference type="ChEBI" id="CHEBI:15377"/>
        <dbReference type="ChEBI" id="CHEBI:17268"/>
        <dbReference type="ChEBI" id="CHEBI:43474"/>
        <dbReference type="ChEBI" id="CHEBI:84139"/>
        <dbReference type="EC" id="3.1.3.25"/>
    </reaction>
</comment>
<dbReference type="AlphaFoldDB" id="A0A099D3K5"/>
<comment type="cofactor">
    <cofactor evidence="2 14">
        <name>Mg(2+)</name>
        <dbReference type="ChEBI" id="CHEBI:18420"/>
    </cofactor>
</comment>
<evidence type="ECO:0000256" key="14">
    <source>
        <dbReference type="PIRSR" id="PIRSR600760-2"/>
    </source>
</evidence>
<feature type="binding site" evidence="14">
    <location>
        <position position="85"/>
    </location>
    <ligand>
        <name>Mg(2+)</name>
        <dbReference type="ChEBI" id="CHEBI:18420"/>
        <label>1</label>
        <note>catalytic</note>
    </ligand>
</feature>
<dbReference type="InterPro" id="IPR000760">
    <property type="entry name" value="Inositol_monophosphatase-like"/>
</dbReference>
<dbReference type="GO" id="GO:0004401">
    <property type="term" value="F:histidinol-phosphatase activity"/>
    <property type="evidence" value="ECO:0007669"/>
    <property type="project" value="UniProtKB-UniRule"/>
</dbReference>
<reference evidence="16 17" key="1">
    <citation type="journal article" date="2014" name="PLoS ONE">
        <title>Identification and Characterization of a New Erythromycin Biosynthetic Gene Cluster in Actinopolyspora erythraea YIM90600, a Novel Erythronolide-Producing Halophilic Actinomycete Isolated from Salt Field.</title>
        <authorList>
            <person name="Chen D."/>
            <person name="Feng J."/>
            <person name="Huang L."/>
            <person name="Zhang Q."/>
            <person name="Wu J."/>
            <person name="Zhu X."/>
            <person name="Duan Y."/>
            <person name="Xu Z."/>
        </authorList>
    </citation>
    <scope>NUCLEOTIDE SEQUENCE [LARGE SCALE GENOMIC DNA]</scope>
    <source>
        <strain evidence="16 17">YIM90600</strain>
    </source>
</reference>